<dbReference type="EMBL" id="MU825396">
    <property type="protein sequence ID" value="KAJ7394609.1"/>
    <property type="molecule type" value="Genomic_DNA"/>
</dbReference>
<evidence type="ECO:0000256" key="1">
    <source>
        <dbReference type="SAM" id="MobiDB-lite"/>
    </source>
</evidence>
<feature type="region of interest" description="Disordered" evidence="1">
    <location>
        <begin position="53"/>
        <end position="250"/>
    </location>
</feature>
<sequence length="250" mass="27615">MGRFVGKPDLESFPNAAKRGIKLFSRTEISGVKGYESLYRAFSNKKAEELCGNPSFKKWSKDSHSWGDCHRVDPEEDGTALQPRRALDPPGGFSGRESKTEPEAGHSASSHNQTTRRQQHTGYAEGYNADGNHDNSGNELEETSVDDDRDNELEETSVDDNSGNELEETSVDDDRDNELEETSVDDNSGNELEETSVDDNSGNELEETSVDDDSANELEETGVDDDRDNDLEETGVDANSDNELEDTPRV</sequence>
<feature type="compositionally biased region" description="Acidic residues" evidence="1">
    <location>
        <begin position="139"/>
        <end position="158"/>
    </location>
</feature>
<accession>A0A9X0A886</accession>
<comment type="caution">
    <text evidence="2">The sequence shown here is derived from an EMBL/GenBank/DDBJ whole genome shotgun (WGS) entry which is preliminary data.</text>
</comment>
<dbReference type="Proteomes" id="UP001163046">
    <property type="component" value="Unassembled WGS sequence"/>
</dbReference>
<protein>
    <submittedName>
        <fullName evidence="2">Uncharacterized protein</fullName>
    </submittedName>
</protein>
<organism evidence="2 3">
    <name type="scientific">Desmophyllum pertusum</name>
    <dbReference type="NCBI Taxonomy" id="174260"/>
    <lineage>
        <taxon>Eukaryota</taxon>
        <taxon>Metazoa</taxon>
        <taxon>Cnidaria</taxon>
        <taxon>Anthozoa</taxon>
        <taxon>Hexacorallia</taxon>
        <taxon>Scleractinia</taxon>
        <taxon>Caryophylliina</taxon>
        <taxon>Caryophylliidae</taxon>
        <taxon>Desmophyllum</taxon>
    </lineage>
</organism>
<name>A0A9X0A886_9CNID</name>
<feature type="compositionally biased region" description="Polar residues" evidence="1">
    <location>
        <begin position="107"/>
        <end position="116"/>
    </location>
</feature>
<feature type="compositionally biased region" description="Acidic residues" evidence="1">
    <location>
        <begin position="204"/>
        <end position="250"/>
    </location>
</feature>
<proteinExistence type="predicted"/>
<reference evidence="2" key="1">
    <citation type="submission" date="2023-01" db="EMBL/GenBank/DDBJ databases">
        <title>Genome assembly of the deep-sea coral Lophelia pertusa.</title>
        <authorList>
            <person name="Herrera S."/>
            <person name="Cordes E."/>
        </authorList>
    </citation>
    <scope>NUCLEOTIDE SEQUENCE</scope>
    <source>
        <strain evidence="2">USNM1676648</strain>
        <tissue evidence="2">Polyp</tissue>
    </source>
</reference>
<evidence type="ECO:0000313" key="3">
    <source>
        <dbReference type="Proteomes" id="UP001163046"/>
    </source>
</evidence>
<dbReference type="AlphaFoldDB" id="A0A9X0A886"/>
<evidence type="ECO:0000313" key="2">
    <source>
        <dbReference type="EMBL" id="KAJ7394609.1"/>
    </source>
</evidence>
<gene>
    <name evidence="2" type="ORF">OS493_000427</name>
</gene>
<feature type="compositionally biased region" description="Acidic residues" evidence="1">
    <location>
        <begin position="165"/>
        <end position="184"/>
    </location>
</feature>
<keyword evidence="3" id="KW-1185">Reference proteome</keyword>
<feature type="compositionally biased region" description="Basic and acidic residues" evidence="1">
    <location>
        <begin position="59"/>
        <end position="73"/>
    </location>
</feature>